<name>A0A066V317_TILAU</name>
<feature type="non-terminal residue" evidence="4">
    <location>
        <position position="1"/>
    </location>
</feature>
<dbReference type="RefSeq" id="XP_013239875.1">
    <property type="nucleotide sequence ID" value="XM_013384421.1"/>
</dbReference>
<protein>
    <submittedName>
        <fullName evidence="4">Uncharacterized protein</fullName>
    </submittedName>
</protein>
<accession>A0A066V317</accession>
<keyword evidence="2 3" id="KW-0040">ANK repeat</keyword>
<keyword evidence="1" id="KW-0677">Repeat</keyword>
<dbReference type="PANTHER" id="PTHR24198:SF165">
    <property type="entry name" value="ANKYRIN REPEAT-CONTAINING PROTEIN-RELATED"/>
    <property type="match status" value="1"/>
</dbReference>
<evidence type="ECO:0000256" key="3">
    <source>
        <dbReference type="PROSITE-ProRule" id="PRU00023"/>
    </source>
</evidence>
<dbReference type="InterPro" id="IPR036770">
    <property type="entry name" value="Ankyrin_rpt-contain_sf"/>
</dbReference>
<comment type="caution">
    <text evidence="4">The sequence shown here is derived from an EMBL/GenBank/DDBJ whole genome shotgun (WGS) entry which is preliminary data.</text>
</comment>
<dbReference type="SMART" id="SM00248">
    <property type="entry name" value="ANK"/>
    <property type="match status" value="4"/>
</dbReference>
<dbReference type="Proteomes" id="UP000027361">
    <property type="component" value="Unassembled WGS sequence"/>
</dbReference>
<dbReference type="OrthoDB" id="194358at2759"/>
<dbReference type="HOGENOM" id="CLU_471424_0_0_1"/>
<dbReference type="PROSITE" id="PS50297">
    <property type="entry name" value="ANK_REP_REGION"/>
    <property type="match status" value="1"/>
</dbReference>
<dbReference type="PROSITE" id="PS50088">
    <property type="entry name" value="ANK_REPEAT"/>
    <property type="match status" value="1"/>
</dbReference>
<evidence type="ECO:0000313" key="5">
    <source>
        <dbReference type="Proteomes" id="UP000027361"/>
    </source>
</evidence>
<dbReference type="AlphaFoldDB" id="A0A066V317"/>
<dbReference type="EMBL" id="JMSN01000194">
    <property type="protein sequence ID" value="KDN35816.1"/>
    <property type="molecule type" value="Genomic_DNA"/>
</dbReference>
<feature type="repeat" description="ANK" evidence="3">
    <location>
        <begin position="114"/>
        <end position="146"/>
    </location>
</feature>
<dbReference type="InParanoid" id="A0A066V317"/>
<dbReference type="PANTHER" id="PTHR24198">
    <property type="entry name" value="ANKYRIN REPEAT AND PROTEIN KINASE DOMAIN-CONTAINING PROTEIN"/>
    <property type="match status" value="1"/>
</dbReference>
<dbReference type="Pfam" id="PF12796">
    <property type="entry name" value="Ank_2"/>
    <property type="match status" value="1"/>
</dbReference>
<sequence>PHHPFLSLPPQQIIQPHAHSYSGFDGIRNVRDPYDPWNFRSEDGTGDLFDEPSYPPELFQDPYATLGKLTWLSTRNSSLPLSTAVELADIHAVRALLNNPDAKTAHLNAFHPDTGEAAIHIAAATCQPDILHLLLASGVHVDTPDRQGWTPLMYLAWHSAEPLRTGRVPPSALQACAQILLDHGADPLLMSPPNPRSEIRDWRGNSIDWASLAWNHLFLRAVLPRLSGDAPLKEDLIPPPADPKIAFAPPQPPLGSRFVMASLHAFGRRTGHPRKMIISSAEPPFDNPSRAGDYSWDFSGSRLVKAVANSDGNALPLHPTNDDLAYSNIAEWEQTLDALLAGGVEVRLLEELWNTGHFIVPARVALRLLDASNVDVTQDVPFQRSQRKMANGGSLAARLVESELCSAHAETVLLLRGLKERGVDIADARLLPTPSGDFPRLQPPLRVLTQAVAERAAKEYEVQAAKDGGASADAIADGRFDTFNCVHEQSIPILALAVATLDPDMIDYLINELGVSTSPPSHFQWADFLPSPKLVPLWPMHTAFCRHLLPGRPLEDKYFAEFLRRRSATCAKLDAMGLK</sequence>
<evidence type="ECO:0000313" key="4">
    <source>
        <dbReference type="EMBL" id="KDN35816.1"/>
    </source>
</evidence>
<dbReference type="SUPFAM" id="SSF48403">
    <property type="entry name" value="Ankyrin repeat"/>
    <property type="match status" value="1"/>
</dbReference>
<proteinExistence type="predicted"/>
<reference evidence="4 5" key="1">
    <citation type="submission" date="2014-05" db="EMBL/GenBank/DDBJ databases">
        <title>Draft genome sequence of a rare smut relative, Tilletiaria anomala UBC 951.</title>
        <authorList>
            <consortium name="DOE Joint Genome Institute"/>
            <person name="Toome M."/>
            <person name="Kuo A."/>
            <person name="Henrissat B."/>
            <person name="Lipzen A."/>
            <person name="Tritt A."/>
            <person name="Yoshinaga Y."/>
            <person name="Zane M."/>
            <person name="Barry K."/>
            <person name="Grigoriev I.V."/>
            <person name="Spatafora J.W."/>
            <person name="Aimea M.C."/>
        </authorList>
    </citation>
    <scope>NUCLEOTIDE SEQUENCE [LARGE SCALE GENOMIC DNA]</scope>
    <source>
        <strain evidence="4 5">UBC 951</strain>
    </source>
</reference>
<organism evidence="4 5">
    <name type="scientific">Tilletiaria anomala (strain ATCC 24038 / CBS 436.72 / UBC 951)</name>
    <dbReference type="NCBI Taxonomy" id="1037660"/>
    <lineage>
        <taxon>Eukaryota</taxon>
        <taxon>Fungi</taxon>
        <taxon>Dikarya</taxon>
        <taxon>Basidiomycota</taxon>
        <taxon>Ustilaginomycotina</taxon>
        <taxon>Exobasidiomycetes</taxon>
        <taxon>Georgefischeriales</taxon>
        <taxon>Tilletiariaceae</taxon>
        <taxon>Tilletiaria</taxon>
    </lineage>
</organism>
<evidence type="ECO:0000256" key="2">
    <source>
        <dbReference type="ARBA" id="ARBA00023043"/>
    </source>
</evidence>
<dbReference type="Gene3D" id="1.25.40.20">
    <property type="entry name" value="Ankyrin repeat-containing domain"/>
    <property type="match status" value="1"/>
</dbReference>
<gene>
    <name evidence="4" type="ORF">K437DRAFT_67782</name>
</gene>
<evidence type="ECO:0000256" key="1">
    <source>
        <dbReference type="ARBA" id="ARBA00022737"/>
    </source>
</evidence>
<keyword evidence="5" id="KW-1185">Reference proteome</keyword>
<dbReference type="InterPro" id="IPR002110">
    <property type="entry name" value="Ankyrin_rpt"/>
</dbReference>
<dbReference type="GeneID" id="25267704"/>